<name>A0A2U2JCW1_9FLAO</name>
<dbReference type="Proteomes" id="UP000245670">
    <property type="component" value="Unassembled WGS sequence"/>
</dbReference>
<comment type="caution">
    <text evidence="1">The sequence shown here is derived from an EMBL/GenBank/DDBJ whole genome shotgun (WGS) entry which is preliminary data.</text>
</comment>
<accession>A0A2U2JCW1</accession>
<dbReference type="AlphaFoldDB" id="A0A2U2JCW1"/>
<evidence type="ECO:0000313" key="1">
    <source>
        <dbReference type="EMBL" id="PWG06177.1"/>
    </source>
</evidence>
<dbReference type="EMBL" id="QFFG01000002">
    <property type="protein sequence ID" value="PWG06177.1"/>
    <property type="molecule type" value="Genomic_DNA"/>
</dbReference>
<protein>
    <submittedName>
        <fullName evidence="1">Uncharacterized protein</fullName>
    </submittedName>
</protein>
<proteinExistence type="predicted"/>
<sequence>MSINYKKHRIVETNKLLLLYKQIESEKRVSKGLKKTSLEIDLLSEKTQQKLQKMKVDVLETHFSLSEIF</sequence>
<organism evidence="1 2">
    <name type="scientific">Polaribacter aquimarinus</name>
    <dbReference type="NCBI Taxonomy" id="2100726"/>
    <lineage>
        <taxon>Bacteria</taxon>
        <taxon>Pseudomonadati</taxon>
        <taxon>Bacteroidota</taxon>
        <taxon>Flavobacteriia</taxon>
        <taxon>Flavobacteriales</taxon>
        <taxon>Flavobacteriaceae</taxon>
    </lineage>
</organism>
<keyword evidence="2" id="KW-1185">Reference proteome</keyword>
<gene>
    <name evidence="1" type="ORF">DIS07_07040</name>
</gene>
<evidence type="ECO:0000313" key="2">
    <source>
        <dbReference type="Proteomes" id="UP000245670"/>
    </source>
</evidence>
<reference evidence="1 2" key="1">
    <citation type="submission" date="2018-05" db="EMBL/GenBank/DDBJ databases">
        <title>Polaribacter aquimarinus sp. nov., isolated from sediment in a sediment of sea.</title>
        <authorList>
            <person name="Lu D."/>
        </authorList>
    </citation>
    <scope>NUCLEOTIDE SEQUENCE [LARGE SCALE GENOMIC DNA]</scope>
    <source>
        <strain evidence="1 2">ZY113</strain>
    </source>
</reference>